<keyword evidence="3" id="KW-1185">Reference proteome</keyword>
<reference evidence="2 3" key="1">
    <citation type="submission" date="2020-06" db="EMBL/GenBank/DDBJ databases">
        <authorList>
            <person name="Li R."/>
            <person name="Bekaert M."/>
        </authorList>
    </citation>
    <scope>NUCLEOTIDE SEQUENCE [LARGE SCALE GENOMIC DNA]</scope>
    <source>
        <strain evidence="3">wild</strain>
    </source>
</reference>
<proteinExistence type="predicted"/>
<dbReference type="InterPro" id="IPR000477">
    <property type="entry name" value="RT_dom"/>
</dbReference>
<gene>
    <name evidence="2" type="ORF">MCOR_34673</name>
</gene>
<evidence type="ECO:0000313" key="2">
    <source>
        <dbReference type="EMBL" id="CAC5400495.1"/>
    </source>
</evidence>
<dbReference type="EMBL" id="CACVKT020006205">
    <property type="protein sequence ID" value="CAC5400495.1"/>
    <property type="molecule type" value="Genomic_DNA"/>
</dbReference>
<dbReference type="Proteomes" id="UP000507470">
    <property type="component" value="Unassembled WGS sequence"/>
</dbReference>
<dbReference type="OrthoDB" id="410104at2759"/>
<name>A0A6J8CXC9_MYTCO</name>
<dbReference type="AlphaFoldDB" id="A0A6J8CXC9"/>
<organism evidence="2 3">
    <name type="scientific">Mytilus coruscus</name>
    <name type="common">Sea mussel</name>
    <dbReference type="NCBI Taxonomy" id="42192"/>
    <lineage>
        <taxon>Eukaryota</taxon>
        <taxon>Metazoa</taxon>
        <taxon>Spiralia</taxon>
        <taxon>Lophotrochozoa</taxon>
        <taxon>Mollusca</taxon>
        <taxon>Bivalvia</taxon>
        <taxon>Autobranchia</taxon>
        <taxon>Pteriomorphia</taxon>
        <taxon>Mytilida</taxon>
        <taxon>Mytiloidea</taxon>
        <taxon>Mytilidae</taxon>
        <taxon>Mytilinae</taxon>
        <taxon>Mytilus</taxon>
    </lineage>
</organism>
<evidence type="ECO:0000313" key="3">
    <source>
        <dbReference type="Proteomes" id="UP000507470"/>
    </source>
</evidence>
<protein>
    <recommendedName>
        <fullName evidence="1">Reverse transcriptase domain-containing protein</fullName>
    </recommendedName>
</protein>
<dbReference type="PROSITE" id="PS50878">
    <property type="entry name" value="RT_POL"/>
    <property type="match status" value="1"/>
</dbReference>
<accession>A0A6J8CXC9</accession>
<feature type="domain" description="Reverse transcriptase" evidence="1">
    <location>
        <begin position="1"/>
        <end position="109"/>
    </location>
</feature>
<sequence>MFEMEQGVRQGGAISADLYKLYVNPLLNILCETGLGGQIGDIGCCAPTCADDVVIISNNPLELQILINIAANFSKREGYMLQPTKSVVLPISTSTKSIEIEEDFWNINNNPMSVVEHSTHIGIQKCQKNSTKLTAEENMKKARRSLYSLMGTGLHGKNGLDPETAITILNTYVMPILTYGLEILLPTGRILDSIHQFHKKMIKHILSLAKNTADPATNRAKFNKNEVPATCKVCCKEDETVSHFLIYNLKKVCCKEDETISHFLISCKALESERVSLLKSLREQYIKVLELLNINIEVDFIHVIINPFHLVNYCDNSLTRKLYTFINTHIEPACRTFIYKLNVHRYKLLNLGFISLQPRGDQTLVRTSPGSFNLTCPVQSRRVGGNKGIPPKYNRDVACSADFFAGGGVRSPTGETNLEEISNKSKANVLMTSVVGKTDIIGGTGKIVAAPSKYPASTPVNPQKTPEKSTMDVLREDLHLSDPEDSDDDGIYVKTTGPPKYSTNSYGYLVEEEQVYPTINSYKTYKGPVQSSSQQTVCRDELSEDNWMTQVTVRGIYNIFTSEKQ</sequence>
<evidence type="ECO:0000259" key="1">
    <source>
        <dbReference type="PROSITE" id="PS50878"/>
    </source>
</evidence>